<dbReference type="SUPFAM" id="SSF55785">
    <property type="entry name" value="PYP-like sensor domain (PAS domain)"/>
    <property type="match status" value="1"/>
</dbReference>
<dbReference type="AlphaFoldDB" id="A0A6J4RH38"/>
<dbReference type="Pfam" id="PF13185">
    <property type="entry name" value="GAF_2"/>
    <property type="match status" value="1"/>
</dbReference>
<evidence type="ECO:0000259" key="2">
    <source>
        <dbReference type="PROSITE" id="PS50113"/>
    </source>
</evidence>
<dbReference type="PANTHER" id="PTHR44757">
    <property type="entry name" value="DIGUANYLATE CYCLASE DGCP"/>
    <property type="match status" value="1"/>
</dbReference>
<evidence type="ECO:0000313" key="5">
    <source>
        <dbReference type="EMBL" id="CAA9473687.1"/>
    </source>
</evidence>
<evidence type="ECO:0000259" key="4">
    <source>
        <dbReference type="PROSITE" id="PS50887"/>
    </source>
</evidence>
<dbReference type="Pfam" id="PF13426">
    <property type="entry name" value="PAS_9"/>
    <property type="match status" value="1"/>
</dbReference>
<dbReference type="EMBL" id="CADCVT010000015">
    <property type="protein sequence ID" value="CAA9473687.1"/>
    <property type="molecule type" value="Genomic_DNA"/>
</dbReference>
<dbReference type="CDD" id="cd01948">
    <property type="entry name" value="EAL"/>
    <property type="match status" value="1"/>
</dbReference>
<dbReference type="Gene3D" id="3.30.70.270">
    <property type="match status" value="1"/>
</dbReference>
<feature type="domain" description="EAL" evidence="3">
    <location>
        <begin position="493"/>
        <end position="740"/>
    </location>
</feature>
<dbReference type="InterPro" id="IPR001610">
    <property type="entry name" value="PAC"/>
</dbReference>
<organism evidence="5">
    <name type="scientific">uncultured Solirubrobacteraceae bacterium</name>
    <dbReference type="NCBI Taxonomy" id="1162706"/>
    <lineage>
        <taxon>Bacteria</taxon>
        <taxon>Bacillati</taxon>
        <taxon>Actinomycetota</taxon>
        <taxon>Thermoleophilia</taxon>
        <taxon>Solirubrobacterales</taxon>
        <taxon>Solirubrobacteraceae</taxon>
        <taxon>environmental samples</taxon>
    </lineage>
</organism>
<feature type="domain" description="PAS" evidence="1">
    <location>
        <begin position="193"/>
        <end position="235"/>
    </location>
</feature>
<dbReference type="CDD" id="cd00130">
    <property type="entry name" value="PAS"/>
    <property type="match status" value="1"/>
</dbReference>
<feature type="domain" description="PAC" evidence="2">
    <location>
        <begin position="261"/>
        <end position="315"/>
    </location>
</feature>
<dbReference type="InterPro" id="IPR003018">
    <property type="entry name" value="GAF"/>
</dbReference>
<dbReference type="PROSITE" id="PS50887">
    <property type="entry name" value="GGDEF"/>
    <property type="match status" value="1"/>
</dbReference>
<accession>A0A6J4RH38</accession>
<dbReference type="Gene3D" id="3.20.20.450">
    <property type="entry name" value="EAL domain"/>
    <property type="match status" value="1"/>
</dbReference>
<dbReference type="SMART" id="SM00065">
    <property type="entry name" value="GAF"/>
    <property type="match status" value="1"/>
</dbReference>
<dbReference type="NCBIfam" id="TIGR00254">
    <property type="entry name" value="GGDEF"/>
    <property type="match status" value="1"/>
</dbReference>
<dbReference type="Gene3D" id="3.30.450.20">
    <property type="entry name" value="PAS domain"/>
    <property type="match status" value="1"/>
</dbReference>
<dbReference type="Pfam" id="PF00990">
    <property type="entry name" value="GGDEF"/>
    <property type="match status" value="1"/>
</dbReference>
<dbReference type="InterPro" id="IPR035919">
    <property type="entry name" value="EAL_sf"/>
</dbReference>
<reference evidence="5" key="1">
    <citation type="submission" date="2020-02" db="EMBL/GenBank/DDBJ databases">
        <authorList>
            <person name="Meier V. D."/>
        </authorList>
    </citation>
    <scope>NUCLEOTIDE SEQUENCE</scope>
    <source>
        <strain evidence="5">AVDCRST_MAG85</strain>
    </source>
</reference>
<dbReference type="Pfam" id="PF00563">
    <property type="entry name" value="EAL"/>
    <property type="match status" value="1"/>
</dbReference>
<dbReference type="InterPro" id="IPR000700">
    <property type="entry name" value="PAS-assoc_C"/>
</dbReference>
<dbReference type="SUPFAM" id="SSF55073">
    <property type="entry name" value="Nucleotide cyclase"/>
    <property type="match status" value="1"/>
</dbReference>
<dbReference type="InterPro" id="IPR000014">
    <property type="entry name" value="PAS"/>
</dbReference>
<dbReference type="InterPro" id="IPR000160">
    <property type="entry name" value="GGDEF_dom"/>
</dbReference>
<dbReference type="SMART" id="SM00052">
    <property type="entry name" value="EAL"/>
    <property type="match status" value="1"/>
</dbReference>
<dbReference type="SMART" id="SM00086">
    <property type="entry name" value="PAC"/>
    <property type="match status" value="1"/>
</dbReference>
<dbReference type="Pfam" id="PF10069">
    <property type="entry name" value="DICT"/>
    <property type="match status" value="1"/>
</dbReference>
<dbReference type="PROSITE" id="PS50113">
    <property type="entry name" value="PAC"/>
    <property type="match status" value="1"/>
</dbReference>
<sequence>MDVTTTQNAADQRSLRRLLVAQQAVAGHLADLTPSAELFDRVLSTICETLGWSLGAAWRLDRDSGELGCVAVWNGTGIAEVGDFAAASLEQRFERGRGLPGYVWSTGAPAWLPDVHWDPRMASTRGARRAGLQSAVALPLGSGTSFEGVLEFFADHRREPDAELLLWLGTVAAQVAQYLTRWRTHETLAGRDRALAAAVNGVVIADATQQGFPIVYANPGFTRLTGYEAEEIMGRPCSVLQGRETDPDAIARLKRSLVDQTEARETLLNYRKDGSTFWNEVYLSPVFDDAGRLVQYIGVQNDVTEREFLAFHDALTGLPNRRLLNKVLARAVDRAKRHSLQVALLFCDLDRFKEVNDARGHAAGDELLRAVSERLRGIARSSDLLARQGGDEFALVLSDLGPRTAARDALDAAERIRSALAEPILVGGEPVSIRCSVGVSLLGRDASDAGTLLRHADTAMYRAKRAGGGSRLYRATGSEDLVVEASESHVESDAEEIAALDALLAGDGPVSVYQPIVNLESGEVVAYEALARGPRDSAVERPDRLFAAARETGRLGELDWACRAAALRGAIAGGLDRSRRLFVNVEPDSLSLPCPPDLVELWEDRQDLDVVLEITERALTANPAELLNTVSQVRERGWAIALDDVGADVRSLALMPLLRPDVIKLDLRLIHEHPTTEVAEIVNAVAAERERTGAIILAEGIETEEHLASARAMGATLGQGWLFGRPAPMDPPSEPPATPIVLGPVAPPVGDDVSPYEVVKRVRPVRRGDKDLLFATSLQLEHQAAALGESAVIVSAFQNAERFTPLTQRRYTLLGADAALVAALGAGMDPEPAPGVRGADLGADDPLLGEWSVAVLGPHFAAALVAMDLGDDGPDGERRFDFALTYDRDLVIEAATALIRRVKPLT</sequence>
<dbReference type="InterPro" id="IPR029016">
    <property type="entry name" value="GAF-like_dom_sf"/>
</dbReference>
<evidence type="ECO:0000259" key="3">
    <source>
        <dbReference type="PROSITE" id="PS50883"/>
    </source>
</evidence>
<dbReference type="Gene3D" id="3.30.450.40">
    <property type="match status" value="1"/>
</dbReference>
<dbReference type="PROSITE" id="PS50883">
    <property type="entry name" value="EAL"/>
    <property type="match status" value="1"/>
</dbReference>
<evidence type="ECO:0000259" key="1">
    <source>
        <dbReference type="PROSITE" id="PS50112"/>
    </source>
</evidence>
<dbReference type="PANTHER" id="PTHR44757:SF2">
    <property type="entry name" value="BIOFILM ARCHITECTURE MAINTENANCE PROTEIN MBAA"/>
    <property type="match status" value="1"/>
</dbReference>
<feature type="domain" description="GGDEF" evidence="4">
    <location>
        <begin position="340"/>
        <end position="476"/>
    </location>
</feature>
<dbReference type="NCBIfam" id="TIGR00229">
    <property type="entry name" value="sensory_box"/>
    <property type="match status" value="1"/>
</dbReference>
<protein>
    <submittedName>
        <fullName evidence="5">Diguanylate cyclase/phosphodiesterase (GGDEF &amp; EAL domains) with PAS/PAC sensor(S)</fullName>
    </submittedName>
</protein>
<dbReference type="InterPro" id="IPR029787">
    <property type="entry name" value="Nucleotide_cyclase"/>
</dbReference>
<dbReference type="FunFam" id="3.30.70.270:FF:000001">
    <property type="entry name" value="Diguanylate cyclase domain protein"/>
    <property type="match status" value="1"/>
</dbReference>
<gene>
    <name evidence="5" type="ORF">AVDCRST_MAG85-138</name>
</gene>
<dbReference type="SMART" id="SM00267">
    <property type="entry name" value="GGDEF"/>
    <property type="match status" value="1"/>
</dbReference>
<dbReference type="CDD" id="cd01949">
    <property type="entry name" value="GGDEF"/>
    <property type="match status" value="1"/>
</dbReference>
<name>A0A6J4RH38_9ACTN</name>
<dbReference type="PROSITE" id="PS50112">
    <property type="entry name" value="PAS"/>
    <property type="match status" value="1"/>
</dbReference>
<dbReference type="SUPFAM" id="SSF55781">
    <property type="entry name" value="GAF domain-like"/>
    <property type="match status" value="1"/>
</dbReference>
<dbReference type="InterPro" id="IPR052155">
    <property type="entry name" value="Biofilm_reg_signaling"/>
</dbReference>
<dbReference type="InterPro" id="IPR019278">
    <property type="entry name" value="DICT_dom"/>
</dbReference>
<dbReference type="InterPro" id="IPR001633">
    <property type="entry name" value="EAL_dom"/>
</dbReference>
<proteinExistence type="predicted"/>
<dbReference type="SUPFAM" id="SSF141868">
    <property type="entry name" value="EAL domain-like"/>
    <property type="match status" value="1"/>
</dbReference>
<dbReference type="InterPro" id="IPR035965">
    <property type="entry name" value="PAS-like_dom_sf"/>
</dbReference>
<dbReference type="InterPro" id="IPR043128">
    <property type="entry name" value="Rev_trsase/Diguanyl_cyclase"/>
</dbReference>